<dbReference type="EMBL" id="VSRR010035717">
    <property type="protein sequence ID" value="MPC72938.1"/>
    <property type="molecule type" value="Genomic_DNA"/>
</dbReference>
<dbReference type="InterPro" id="IPR027417">
    <property type="entry name" value="P-loop_NTPase"/>
</dbReference>
<dbReference type="Gene3D" id="3.40.50.300">
    <property type="entry name" value="P-loop containing nucleotide triphosphate hydrolases"/>
    <property type="match status" value="1"/>
</dbReference>
<proteinExistence type="predicted"/>
<dbReference type="Proteomes" id="UP000324222">
    <property type="component" value="Unassembled WGS sequence"/>
</dbReference>
<evidence type="ECO:0000313" key="2">
    <source>
        <dbReference type="Proteomes" id="UP000324222"/>
    </source>
</evidence>
<dbReference type="OrthoDB" id="6436361at2759"/>
<accession>A0A5B7HW62</accession>
<name>A0A5B7HW62_PORTR</name>
<keyword evidence="2" id="KW-1185">Reference proteome</keyword>
<dbReference type="AlphaFoldDB" id="A0A5B7HW62"/>
<sequence>MDMSIAAKHHDPFSVTSFMFTNSHYPANPKSAGGPGSGKMTHAQNLADIHEGYRHINLTVVISEYIKENGFAHTRYQEITAPYRPTAVGEQAKGCGRRGRHSLLPEVTRQLMRTESAPGTRITK</sequence>
<comment type="caution">
    <text evidence="1">The sequence shown here is derived from an EMBL/GenBank/DDBJ whole genome shotgun (WGS) entry which is preliminary data.</text>
</comment>
<dbReference type="SUPFAM" id="SSF52540">
    <property type="entry name" value="P-loop containing nucleoside triphosphate hydrolases"/>
    <property type="match status" value="1"/>
</dbReference>
<protein>
    <submittedName>
        <fullName evidence="1">Uncharacterized protein</fullName>
    </submittedName>
</protein>
<organism evidence="1 2">
    <name type="scientific">Portunus trituberculatus</name>
    <name type="common">Swimming crab</name>
    <name type="synonym">Neptunus trituberculatus</name>
    <dbReference type="NCBI Taxonomy" id="210409"/>
    <lineage>
        <taxon>Eukaryota</taxon>
        <taxon>Metazoa</taxon>
        <taxon>Ecdysozoa</taxon>
        <taxon>Arthropoda</taxon>
        <taxon>Crustacea</taxon>
        <taxon>Multicrustacea</taxon>
        <taxon>Malacostraca</taxon>
        <taxon>Eumalacostraca</taxon>
        <taxon>Eucarida</taxon>
        <taxon>Decapoda</taxon>
        <taxon>Pleocyemata</taxon>
        <taxon>Brachyura</taxon>
        <taxon>Eubrachyura</taxon>
        <taxon>Portunoidea</taxon>
        <taxon>Portunidae</taxon>
        <taxon>Portuninae</taxon>
        <taxon>Portunus</taxon>
    </lineage>
</organism>
<gene>
    <name evidence="1" type="ORF">E2C01_067252</name>
</gene>
<evidence type="ECO:0000313" key="1">
    <source>
        <dbReference type="EMBL" id="MPC72938.1"/>
    </source>
</evidence>
<reference evidence="1 2" key="1">
    <citation type="submission" date="2019-05" db="EMBL/GenBank/DDBJ databases">
        <title>Another draft genome of Portunus trituberculatus and its Hox gene families provides insights of decapod evolution.</title>
        <authorList>
            <person name="Jeong J.-H."/>
            <person name="Song I."/>
            <person name="Kim S."/>
            <person name="Choi T."/>
            <person name="Kim D."/>
            <person name="Ryu S."/>
            <person name="Kim W."/>
        </authorList>
    </citation>
    <scope>NUCLEOTIDE SEQUENCE [LARGE SCALE GENOMIC DNA]</scope>
    <source>
        <tissue evidence="1">Muscle</tissue>
    </source>
</reference>